<protein>
    <submittedName>
        <fullName evidence="3">FG-GAP repeat protein</fullName>
    </submittedName>
</protein>
<dbReference type="InterPro" id="IPR013517">
    <property type="entry name" value="FG-GAP"/>
</dbReference>
<evidence type="ECO:0000256" key="1">
    <source>
        <dbReference type="ARBA" id="ARBA00022729"/>
    </source>
</evidence>
<proteinExistence type="predicted"/>
<dbReference type="OrthoDB" id="228608at2"/>
<dbReference type="Proteomes" id="UP000323917">
    <property type="component" value="Chromosome"/>
</dbReference>
<sequence length="435" mass="48300" precursor="true">MLKSARFNDLFFKTSIAIVLALHSLISAAVLQGDEPDSSTKHHSTSIKLRHHFIAQDLPGDTTWGYGTPGLADFDRDGFLDYALCVRGDNIYWFEYQEPDRWVRHVLGALAFRVLGATTMDVDGDGWTDLITGGYWYRNSQNPKSIPFERYLYDDSIDETSSVHDMVSADIDGDGRQDVVMLGDGVGCFWYKIPKGAGSQGAWTRTLVTMTVLKTEANKLAGTHSGFFPRGVADLDKDGDPDIVLPDRWMENRDQGMNWTPHPLPFGKRGPYGLSCRSWITDLDGDGDQDIVMTDCDQSESRAAWLESNGSKPPSFTCHFLPTDAPGKRGSFHSLAVADFDGDNDLDIFTVEQEDPTLLPVGASPRWYVWENSGSKKPQFQERVVFDGRLGGHDALLGDVDGDGDLDICSKVWSRWPNSSNGGVEHVEFLENLAK</sequence>
<organism evidence="3 4">
    <name type="scientific">Bythopirellula goksoeyrii</name>
    <dbReference type="NCBI Taxonomy" id="1400387"/>
    <lineage>
        <taxon>Bacteria</taxon>
        <taxon>Pseudomonadati</taxon>
        <taxon>Planctomycetota</taxon>
        <taxon>Planctomycetia</taxon>
        <taxon>Pirellulales</taxon>
        <taxon>Lacipirellulaceae</taxon>
        <taxon>Bythopirellula</taxon>
    </lineage>
</organism>
<dbReference type="Pfam" id="PF13517">
    <property type="entry name" value="FG-GAP_3"/>
    <property type="match status" value="2"/>
</dbReference>
<dbReference type="InterPro" id="IPR028994">
    <property type="entry name" value="Integrin_alpha_N"/>
</dbReference>
<reference evidence="3 4" key="1">
    <citation type="submission" date="2019-08" db="EMBL/GenBank/DDBJ databases">
        <title>Deep-cultivation of Planctomycetes and their phenomic and genomic characterization uncovers novel biology.</title>
        <authorList>
            <person name="Wiegand S."/>
            <person name="Jogler M."/>
            <person name="Boedeker C."/>
            <person name="Pinto D."/>
            <person name="Vollmers J."/>
            <person name="Rivas-Marin E."/>
            <person name="Kohn T."/>
            <person name="Peeters S.H."/>
            <person name="Heuer A."/>
            <person name="Rast P."/>
            <person name="Oberbeckmann S."/>
            <person name="Bunk B."/>
            <person name="Jeske O."/>
            <person name="Meyerdierks A."/>
            <person name="Storesund J.E."/>
            <person name="Kallscheuer N."/>
            <person name="Luecker S."/>
            <person name="Lage O.M."/>
            <person name="Pohl T."/>
            <person name="Merkel B.J."/>
            <person name="Hornburger P."/>
            <person name="Mueller R.-W."/>
            <person name="Bruemmer F."/>
            <person name="Labrenz M."/>
            <person name="Spormann A.M."/>
            <person name="Op den Camp H."/>
            <person name="Overmann J."/>
            <person name="Amann R."/>
            <person name="Jetten M.S.M."/>
            <person name="Mascher T."/>
            <person name="Medema M.H."/>
            <person name="Devos D.P."/>
            <person name="Kaster A.-K."/>
            <person name="Ovreas L."/>
            <person name="Rohde M."/>
            <person name="Galperin M.Y."/>
            <person name="Jogler C."/>
        </authorList>
    </citation>
    <scope>NUCLEOTIDE SEQUENCE [LARGE SCALE GENOMIC DNA]</scope>
    <source>
        <strain evidence="3 4">Pr1d</strain>
    </source>
</reference>
<evidence type="ECO:0000256" key="2">
    <source>
        <dbReference type="SAM" id="SignalP"/>
    </source>
</evidence>
<feature type="signal peptide" evidence="2">
    <location>
        <begin position="1"/>
        <end position="29"/>
    </location>
</feature>
<dbReference type="RefSeq" id="WP_148074668.1">
    <property type="nucleotide sequence ID" value="NZ_CP042913.1"/>
</dbReference>
<evidence type="ECO:0000313" key="3">
    <source>
        <dbReference type="EMBL" id="QEG36305.1"/>
    </source>
</evidence>
<accession>A0A5B9QFA1</accession>
<dbReference type="AlphaFoldDB" id="A0A5B9QFA1"/>
<evidence type="ECO:0000313" key="4">
    <source>
        <dbReference type="Proteomes" id="UP000323917"/>
    </source>
</evidence>
<name>A0A5B9QFA1_9BACT</name>
<feature type="chain" id="PRO_5022765834" evidence="2">
    <location>
        <begin position="30"/>
        <end position="435"/>
    </location>
</feature>
<keyword evidence="1 2" id="KW-0732">Signal</keyword>
<dbReference type="KEGG" id="bgok:Pr1d_36170"/>
<keyword evidence="4" id="KW-1185">Reference proteome</keyword>
<dbReference type="SUPFAM" id="SSF69318">
    <property type="entry name" value="Integrin alpha N-terminal domain"/>
    <property type="match status" value="1"/>
</dbReference>
<gene>
    <name evidence="3" type="ORF">Pr1d_36170</name>
</gene>
<dbReference type="EMBL" id="CP042913">
    <property type="protein sequence ID" value="QEG36305.1"/>
    <property type="molecule type" value="Genomic_DNA"/>
</dbReference>
<dbReference type="PANTHER" id="PTHR44103">
    <property type="entry name" value="PROPROTEIN CONVERTASE P"/>
    <property type="match status" value="1"/>
</dbReference>
<dbReference type="PANTHER" id="PTHR44103:SF1">
    <property type="entry name" value="PROPROTEIN CONVERTASE P"/>
    <property type="match status" value="1"/>
</dbReference>
<dbReference type="Gene3D" id="2.130.10.130">
    <property type="entry name" value="Integrin alpha, N-terminal"/>
    <property type="match status" value="2"/>
</dbReference>